<evidence type="ECO:0000256" key="2">
    <source>
        <dbReference type="ARBA" id="ARBA00023015"/>
    </source>
</evidence>
<comment type="similarity">
    <text evidence="1">Belongs to the LysR transcriptional regulatory family.</text>
</comment>
<dbReference type="GO" id="GO:0003700">
    <property type="term" value="F:DNA-binding transcription factor activity"/>
    <property type="evidence" value="ECO:0007669"/>
    <property type="project" value="InterPro"/>
</dbReference>
<dbReference type="AlphaFoldDB" id="A0A233RIH8"/>
<keyword evidence="2" id="KW-0805">Transcription regulation</keyword>
<comment type="caution">
    <text evidence="6">The sequence shown here is derived from an EMBL/GenBank/DDBJ whole genome shotgun (WGS) entry which is preliminary data.</text>
</comment>
<dbReference type="GO" id="GO:0043565">
    <property type="term" value="F:sequence-specific DNA binding"/>
    <property type="evidence" value="ECO:0007669"/>
    <property type="project" value="TreeGrafter"/>
</dbReference>
<evidence type="ECO:0000313" key="6">
    <source>
        <dbReference type="EMBL" id="OXY83193.1"/>
    </source>
</evidence>
<dbReference type="InterPro" id="IPR036388">
    <property type="entry name" value="WH-like_DNA-bd_sf"/>
</dbReference>
<dbReference type="FunFam" id="1.10.10.10:FF:000001">
    <property type="entry name" value="LysR family transcriptional regulator"/>
    <property type="match status" value="1"/>
</dbReference>
<keyword evidence="7" id="KW-1185">Reference proteome</keyword>
<dbReference type="SUPFAM" id="SSF53850">
    <property type="entry name" value="Periplasmic binding protein-like II"/>
    <property type="match status" value="1"/>
</dbReference>
<dbReference type="Gene3D" id="3.40.190.10">
    <property type="entry name" value="Periplasmic binding protein-like II"/>
    <property type="match status" value="2"/>
</dbReference>
<evidence type="ECO:0000259" key="5">
    <source>
        <dbReference type="PROSITE" id="PS50931"/>
    </source>
</evidence>
<evidence type="ECO:0000256" key="3">
    <source>
        <dbReference type="ARBA" id="ARBA00023125"/>
    </source>
</evidence>
<dbReference type="PANTHER" id="PTHR30537">
    <property type="entry name" value="HTH-TYPE TRANSCRIPTIONAL REGULATOR"/>
    <property type="match status" value="1"/>
</dbReference>
<dbReference type="PANTHER" id="PTHR30537:SF74">
    <property type="entry name" value="HTH-TYPE TRANSCRIPTIONAL REGULATOR TRPI"/>
    <property type="match status" value="1"/>
</dbReference>
<dbReference type="OrthoDB" id="6787458at2"/>
<name>A0A233RIH8_9GAMM</name>
<dbReference type="InterPro" id="IPR036390">
    <property type="entry name" value="WH_DNA-bd_sf"/>
</dbReference>
<organism evidence="6 7">
    <name type="scientific">Oceanimonas doudoroffii</name>
    <dbReference type="NCBI Taxonomy" id="84158"/>
    <lineage>
        <taxon>Bacteria</taxon>
        <taxon>Pseudomonadati</taxon>
        <taxon>Pseudomonadota</taxon>
        <taxon>Gammaproteobacteria</taxon>
        <taxon>Aeromonadales</taxon>
        <taxon>Aeromonadaceae</taxon>
        <taxon>Oceanimonas</taxon>
    </lineage>
</organism>
<dbReference type="Pfam" id="PF03466">
    <property type="entry name" value="LysR_substrate"/>
    <property type="match status" value="1"/>
</dbReference>
<evidence type="ECO:0000313" key="7">
    <source>
        <dbReference type="Proteomes" id="UP000242757"/>
    </source>
</evidence>
<accession>A0A233RIH8</accession>
<dbReference type="InterPro" id="IPR000847">
    <property type="entry name" value="LysR_HTH_N"/>
</dbReference>
<dbReference type="InterPro" id="IPR058163">
    <property type="entry name" value="LysR-type_TF_proteobact-type"/>
</dbReference>
<keyword evidence="3" id="KW-0238">DNA-binding</keyword>
<protein>
    <recommendedName>
        <fullName evidence="5">HTH lysR-type domain-containing protein</fullName>
    </recommendedName>
</protein>
<dbReference type="Pfam" id="PF00126">
    <property type="entry name" value="HTH_1"/>
    <property type="match status" value="1"/>
</dbReference>
<evidence type="ECO:0000256" key="4">
    <source>
        <dbReference type="ARBA" id="ARBA00023163"/>
    </source>
</evidence>
<feature type="domain" description="HTH lysR-type" evidence="5">
    <location>
        <begin position="15"/>
        <end position="72"/>
    </location>
</feature>
<keyword evidence="4" id="KW-0804">Transcription</keyword>
<reference evidence="6 7" key="1">
    <citation type="submission" date="2017-08" db="EMBL/GenBank/DDBJ databases">
        <title>A Genome Sequence of Oceanimonas doudoroffii ATCC 27123T.</title>
        <authorList>
            <person name="Brennan M.A."/>
            <person name="Maclea K.S."/>
            <person name="Mcclelland W.D."/>
            <person name="Trachtenberg A.M."/>
        </authorList>
    </citation>
    <scope>NUCLEOTIDE SEQUENCE [LARGE SCALE GENOMIC DNA]</scope>
    <source>
        <strain evidence="6 7">ATCC 27123</strain>
    </source>
</reference>
<dbReference type="SUPFAM" id="SSF46785">
    <property type="entry name" value="Winged helix' DNA-binding domain"/>
    <property type="match status" value="1"/>
</dbReference>
<dbReference type="EMBL" id="NBIM01000001">
    <property type="protein sequence ID" value="OXY83193.1"/>
    <property type="molecule type" value="Genomic_DNA"/>
</dbReference>
<gene>
    <name evidence="6" type="ORF">B6S08_06775</name>
</gene>
<evidence type="ECO:0000256" key="1">
    <source>
        <dbReference type="ARBA" id="ARBA00009437"/>
    </source>
</evidence>
<dbReference type="InterPro" id="IPR005119">
    <property type="entry name" value="LysR_subst-bd"/>
</dbReference>
<dbReference type="PROSITE" id="PS50931">
    <property type="entry name" value="HTH_LYSR"/>
    <property type="match status" value="1"/>
</dbReference>
<dbReference type="RefSeq" id="WP_094199968.1">
    <property type="nucleotide sequence ID" value="NZ_NBIM01000001.1"/>
</dbReference>
<dbReference type="PRINTS" id="PR00039">
    <property type="entry name" value="HTHLYSR"/>
</dbReference>
<sequence>MKNMIGPDRTLVQMPSLTALKAFSAAAKYSSFTRAAEALCVSQAAISRQVRDLEENLNTQLFNRLGKALELTIDGEILYKTVEYAFNSISYTSNQIKSKNSKKNTNQLVICTTPSFSTLWMANNLPDFRSRHPDVDICLISIDDFNSIDESVYVDAFISPGMINNPDFNNIALFYDTIYPVCSPEYIEEHPGINTLSDLCSHPLIHLNSIYRVHAMEEFDWSSWFKYFDVNFLQNDLGRANDLTSNSYQFVIQMALDSHGIALGWKHLTENLESRGKLIRPLNNEIIFPERKHYLSYSSKSLPSQALKKFEDWVLDKFY</sequence>
<proteinExistence type="inferred from homology"/>
<dbReference type="Proteomes" id="UP000242757">
    <property type="component" value="Unassembled WGS sequence"/>
</dbReference>
<dbReference type="Gene3D" id="1.10.10.10">
    <property type="entry name" value="Winged helix-like DNA-binding domain superfamily/Winged helix DNA-binding domain"/>
    <property type="match status" value="1"/>
</dbReference>
<dbReference type="GO" id="GO:0006351">
    <property type="term" value="P:DNA-templated transcription"/>
    <property type="evidence" value="ECO:0007669"/>
    <property type="project" value="TreeGrafter"/>
</dbReference>